<dbReference type="eggNOG" id="ENOG502QX0N">
    <property type="taxonomic scope" value="Eukaryota"/>
</dbReference>
<feature type="compositionally biased region" description="Low complexity" evidence="2">
    <location>
        <begin position="444"/>
        <end position="470"/>
    </location>
</feature>
<keyword evidence="1" id="KW-1015">Disulfide bond</keyword>
<dbReference type="OrthoDB" id="5985073at2759"/>
<proteinExistence type="predicted"/>
<evidence type="ECO:0000256" key="3">
    <source>
        <dbReference type="SAM" id="SignalP"/>
    </source>
</evidence>
<dbReference type="SUPFAM" id="SSF53955">
    <property type="entry name" value="Lysozyme-like"/>
    <property type="match status" value="1"/>
</dbReference>
<comment type="caution">
    <text evidence="4">The sequence shown here is derived from an EMBL/GenBank/DDBJ whole genome shotgun (WGS) entry which is preliminary data.</text>
</comment>
<accession>K0TD86</accession>
<feature type="region of interest" description="Disordered" evidence="2">
    <location>
        <begin position="437"/>
        <end position="470"/>
    </location>
</feature>
<dbReference type="PANTHER" id="PTHR22595">
    <property type="entry name" value="CHITINASE-RELATED"/>
    <property type="match status" value="1"/>
</dbReference>
<dbReference type="OMA" id="PRHACEN"/>
<dbReference type="EMBL" id="AGNL01003136">
    <property type="protein sequence ID" value="EJK75094.1"/>
    <property type="molecule type" value="Genomic_DNA"/>
</dbReference>
<feature type="signal peptide" evidence="3">
    <location>
        <begin position="1"/>
        <end position="23"/>
    </location>
</feature>
<organism evidence="4 5">
    <name type="scientific">Thalassiosira oceanica</name>
    <name type="common">Marine diatom</name>
    <dbReference type="NCBI Taxonomy" id="159749"/>
    <lineage>
        <taxon>Eukaryota</taxon>
        <taxon>Sar</taxon>
        <taxon>Stramenopiles</taxon>
        <taxon>Ochrophyta</taxon>
        <taxon>Bacillariophyta</taxon>
        <taxon>Coscinodiscophyceae</taxon>
        <taxon>Thalassiosirophycidae</taxon>
        <taxon>Thalassiosirales</taxon>
        <taxon>Thalassiosiraceae</taxon>
        <taxon>Thalassiosira</taxon>
    </lineage>
</organism>
<evidence type="ECO:0000256" key="2">
    <source>
        <dbReference type="SAM" id="MobiDB-lite"/>
    </source>
</evidence>
<feature type="chain" id="PRO_5003838371" description="Glycoside hydrolase family 19 catalytic domain-containing protein" evidence="3">
    <location>
        <begin position="24"/>
        <end position="470"/>
    </location>
</feature>
<keyword evidence="3" id="KW-0732">Signal</keyword>
<name>K0TD86_THAOC</name>
<dbReference type="PANTHER" id="PTHR22595:SF79">
    <property type="entry name" value="CHITINASE 12"/>
    <property type="match status" value="1"/>
</dbReference>
<reference evidence="4 5" key="1">
    <citation type="journal article" date="2012" name="Genome Biol.">
        <title>Genome and low-iron response of an oceanic diatom adapted to chronic iron limitation.</title>
        <authorList>
            <person name="Lommer M."/>
            <person name="Specht M."/>
            <person name="Roy A.S."/>
            <person name="Kraemer L."/>
            <person name="Andreson R."/>
            <person name="Gutowska M.A."/>
            <person name="Wolf J."/>
            <person name="Bergner S.V."/>
            <person name="Schilhabel M.B."/>
            <person name="Klostermeier U.C."/>
            <person name="Beiko R.G."/>
            <person name="Rosenstiel P."/>
            <person name="Hippler M."/>
            <person name="Laroche J."/>
        </authorList>
    </citation>
    <scope>NUCLEOTIDE SEQUENCE [LARGE SCALE GENOMIC DNA]</scope>
    <source>
        <strain evidence="4 5">CCMP1005</strain>
    </source>
</reference>
<dbReference type="CDD" id="cd00325">
    <property type="entry name" value="chitinase_GH19"/>
    <property type="match status" value="1"/>
</dbReference>
<gene>
    <name evidence="4" type="ORF">THAOC_03201</name>
</gene>
<protein>
    <recommendedName>
        <fullName evidence="6">Glycoside hydrolase family 19 catalytic domain-containing protein</fullName>
    </recommendedName>
</protein>
<evidence type="ECO:0000313" key="4">
    <source>
        <dbReference type="EMBL" id="EJK75094.1"/>
    </source>
</evidence>
<dbReference type="Proteomes" id="UP000266841">
    <property type="component" value="Unassembled WGS sequence"/>
</dbReference>
<keyword evidence="5" id="KW-1185">Reference proteome</keyword>
<dbReference type="Gene3D" id="1.10.530.10">
    <property type="match status" value="1"/>
</dbReference>
<evidence type="ECO:0000256" key="1">
    <source>
        <dbReference type="ARBA" id="ARBA00023157"/>
    </source>
</evidence>
<dbReference type="InterPro" id="IPR023346">
    <property type="entry name" value="Lysozyme-like_dom_sf"/>
</dbReference>
<evidence type="ECO:0000313" key="5">
    <source>
        <dbReference type="Proteomes" id="UP000266841"/>
    </source>
</evidence>
<evidence type="ECO:0008006" key="6">
    <source>
        <dbReference type="Google" id="ProtNLM"/>
    </source>
</evidence>
<dbReference type="AlphaFoldDB" id="K0TD86"/>
<sequence length="470" mass="51127">MTRNLLASASFAYAYSLLSIVCAQTGGNLSNCRGGCSGGQQCVGNPFSQPVEDAECRTCAQGRYWWPCNFETLCFCSSVEVGSPRVPPAPKSGFRQNEEILDPCQAGIMTEEAFNQVVQPSSEEGRALYTYDGFCQAINQFNKYHDEKFAGMGTEINIRADLAAFLAHAATDTYNFSVTREEMHCVDPVAGSDGQTYCKPCKEEHYNFESKSCSQDYFAGEDSSYSEYCDLTRQGSMGCMCDKSVRPVSLVPGHADLTTGYMSADDAYLTRGSIELKWNYDYLGASMSMGDGEYLCENPDLVATSPRHACENFGLRGAGLYKYMEKMIFGTQGTSAHKQVMKENFGGSVEVLYGDLECPSNQWTSAKHVTQVKERVRNMCKAGAALGVFLEVDKCDTPKDCLQCEGLREIYDQCIADGSCPECSTWTQFLISVAPTGEKKETKGSGAPSGPRSAASGAADSSISRAGSRP</sequence>